<evidence type="ECO:0000256" key="1">
    <source>
        <dbReference type="ARBA" id="ARBA00022729"/>
    </source>
</evidence>
<organism evidence="3 4">
    <name type="scientific">Saguinus oedipus</name>
    <name type="common">Cotton-top tamarin</name>
    <name type="synonym">Oedipomidas oedipus</name>
    <dbReference type="NCBI Taxonomy" id="9490"/>
    <lineage>
        <taxon>Eukaryota</taxon>
        <taxon>Metazoa</taxon>
        <taxon>Chordata</taxon>
        <taxon>Craniata</taxon>
        <taxon>Vertebrata</taxon>
        <taxon>Euteleostomi</taxon>
        <taxon>Mammalia</taxon>
        <taxon>Eutheria</taxon>
        <taxon>Euarchontoglires</taxon>
        <taxon>Primates</taxon>
        <taxon>Haplorrhini</taxon>
        <taxon>Platyrrhini</taxon>
        <taxon>Cebidae</taxon>
        <taxon>Callitrichinae</taxon>
        <taxon>Saguinus</taxon>
    </lineage>
</organism>
<evidence type="ECO:0000313" key="4">
    <source>
        <dbReference type="Proteomes" id="UP001266305"/>
    </source>
</evidence>
<name>A0ABQ9VXL2_SAGOE</name>
<sequence length="57" mass="6546">MLRGCVVARDGSFVGGHFQSTYDGEEFVFLSHDLHKPGQLRKPRLRIKLSSNCELRR</sequence>
<keyword evidence="1" id="KW-0732">Signal</keyword>
<keyword evidence="4" id="KW-1185">Reference proteome</keyword>
<dbReference type="InterPro" id="IPR011162">
    <property type="entry name" value="MHC_I/II-like_Ag-recog"/>
</dbReference>
<accession>A0ABQ9VXL2</accession>
<dbReference type="EMBL" id="JASSZA010000004">
    <property type="protein sequence ID" value="KAK2113288.1"/>
    <property type="molecule type" value="Genomic_DNA"/>
</dbReference>
<comment type="caution">
    <text evidence="3">The sequence shown here is derived from an EMBL/GenBank/DDBJ whole genome shotgun (WGS) entry which is preliminary data.</text>
</comment>
<gene>
    <name evidence="3" type="ORF">P7K49_007554</name>
</gene>
<reference evidence="3 4" key="1">
    <citation type="submission" date="2023-05" db="EMBL/GenBank/DDBJ databases">
        <title>B98-5 Cell Line De Novo Hybrid Assembly: An Optical Mapping Approach.</title>
        <authorList>
            <person name="Kananen K."/>
            <person name="Auerbach J.A."/>
            <person name="Kautto E."/>
            <person name="Blachly J.S."/>
        </authorList>
    </citation>
    <scope>NUCLEOTIDE SEQUENCE [LARGE SCALE GENOMIC DNA]</scope>
    <source>
        <strain evidence="3">B95-8</strain>
        <tissue evidence="3">Cell line</tissue>
    </source>
</reference>
<evidence type="ECO:0000256" key="2">
    <source>
        <dbReference type="ARBA" id="ARBA00023180"/>
    </source>
</evidence>
<dbReference type="SUPFAM" id="SSF54452">
    <property type="entry name" value="MHC antigen-recognition domain"/>
    <property type="match status" value="1"/>
</dbReference>
<proteinExistence type="predicted"/>
<evidence type="ECO:0000313" key="3">
    <source>
        <dbReference type="EMBL" id="KAK2113288.1"/>
    </source>
</evidence>
<keyword evidence="2" id="KW-0325">Glycoprotein</keyword>
<dbReference type="Proteomes" id="UP001266305">
    <property type="component" value="Unassembled WGS sequence"/>
</dbReference>
<protein>
    <submittedName>
        <fullName evidence="3">Uncharacterized protein</fullName>
    </submittedName>
</protein>